<keyword evidence="5" id="KW-1185">Reference proteome</keyword>
<comment type="caution">
    <text evidence="4">The sequence shown here is derived from an EMBL/GenBank/DDBJ whole genome shotgun (WGS) entry which is preliminary data.</text>
</comment>
<protein>
    <recommendedName>
        <fullName evidence="3">CRAL-TRIO domain-containing protein</fullName>
    </recommendedName>
</protein>
<dbReference type="InterPro" id="IPR001251">
    <property type="entry name" value="CRAL-TRIO_dom"/>
</dbReference>
<keyword evidence="2" id="KW-0732">Signal</keyword>
<keyword evidence="1" id="KW-1133">Transmembrane helix</keyword>
<sequence>MASSKALAGALLVTVLCFQHCSVILGNDDKVNVDYETWKAPEDIRKNFVYYLSGFDEEDRPIWIGEVGKWDARKYLEQGGQASKDLETYVDQALYRYNQSLTLRSTPERPVDDGCVLLDMEGYDLTQITHPKTIAFLLRKAHDVDIVARRMAKGFFVNANFVGERLINLLKPILGPSLQRTDVYGTNKAMWIPKVLRKLPKESLPECPVLPPEPIIFLDLQLVLAVAKLIQSKISNSSFLIVEYRTSHAMAWGWRAQTLAKILAFFEIAISIFNFIAISFNAALIFGNPAALYRLVQSNPDDYKDFLKFLGLDQKVQIATLLLLLLLCVLGLGLGLLLLSGSKKKNKSQLKAWRVTTAILYILCLPIYVVWLIYSNDILTLVISFIVIYFLGGFSFYIVYILIYEIDIEEAEMLRQRLWTDQIEP</sequence>
<dbReference type="AlphaFoldDB" id="A0A8J2JDT4"/>
<accession>A0A8J2JDT4</accession>
<gene>
    <name evidence="4" type="ORF">AFUS01_LOCUS7699</name>
</gene>
<evidence type="ECO:0000259" key="3">
    <source>
        <dbReference type="PROSITE" id="PS50191"/>
    </source>
</evidence>
<feature type="signal peptide" evidence="2">
    <location>
        <begin position="1"/>
        <end position="26"/>
    </location>
</feature>
<dbReference type="EMBL" id="CAJVCH010052373">
    <property type="protein sequence ID" value="CAG7718300.1"/>
    <property type="molecule type" value="Genomic_DNA"/>
</dbReference>
<keyword evidence="1" id="KW-0472">Membrane</keyword>
<feature type="transmembrane region" description="Helical" evidence="1">
    <location>
        <begin position="352"/>
        <end position="374"/>
    </location>
</feature>
<name>A0A8J2JDT4_9HEXA</name>
<evidence type="ECO:0000256" key="1">
    <source>
        <dbReference type="SAM" id="Phobius"/>
    </source>
</evidence>
<organism evidence="4 5">
    <name type="scientific">Allacma fusca</name>
    <dbReference type="NCBI Taxonomy" id="39272"/>
    <lineage>
        <taxon>Eukaryota</taxon>
        <taxon>Metazoa</taxon>
        <taxon>Ecdysozoa</taxon>
        <taxon>Arthropoda</taxon>
        <taxon>Hexapoda</taxon>
        <taxon>Collembola</taxon>
        <taxon>Symphypleona</taxon>
        <taxon>Sminthuridae</taxon>
        <taxon>Allacma</taxon>
    </lineage>
</organism>
<keyword evidence="1" id="KW-0812">Transmembrane</keyword>
<feature type="transmembrane region" description="Helical" evidence="1">
    <location>
        <begin position="262"/>
        <end position="286"/>
    </location>
</feature>
<dbReference type="PROSITE" id="PS50191">
    <property type="entry name" value="CRAL_TRIO"/>
    <property type="match status" value="1"/>
</dbReference>
<feature type="transmembrane region" description="Helical" evidence="1">
    <location>
        <begin position="318"/>
        <end position="340"/>
    </location>
</feature>
<evidence type="ECO:0000313" key="5">
    <source>
        <dbReference type="Proteomes" id="UP000708208"/>
    </source>
</evidence>
<evidence type="ECO:0000313" key="4">
    <source>
        <dbReference type="EMBL" id="CAG7718300.1"/>
    </source>
</evidence>
<feature type="chain" id="PRO_5035292505" description="CRAL-TRIO domain-containing protein" evidence="2">
    <location>
        <begin position="27"/>
        <end position="425"/>
    </location>
</feature>
<proteinExistence type="predicted"/>
<evidence type="ECO:0000256" key="2">
    <source>
        <dbReference type="SAM" id="SignalP"/>
    </source>
</evidence>
<feature type="transmembrane region" description="Helical" evidence="1">
    <location>
        <begin position="380"/>
        <end position="403"/>
    </location>
</feature>
<reference evidence="4" key="1">
    <citation type="submission" date="2021-06" db="EMBL/GenBank/DDBJ databases">
        <authorList>
            <person name="Hodson N. C."/>
            <person name="Mongue J. A."/>
            <person name="Jaron S. K."/>
        </authorList>
    </citation>
    <scope>NUCLEOTIDE SEQUENCE</scope>
</reference>
<dbReference type="Pfam" id="PF00650">
    <property type="entry name" value="CRAL_TRIO"/>
    <property type="match status" value="1"/>
</dbReference>
<dbReference type="Proteomes" id="UP000708208">
    <property type="component" value="Unassembled WGS sequence"/>
</dbReference>
<feature type="domain" description="CRAL-TRIO" evidence="3">
    <location>
        <begin position="40"/>
        <end position="206"/>
    </location>
</feature>